<proteinExistence type="predicted"/>
<evidence type="ECO:0000256" key="2">
    <source>
        <dbReference type="ARBA" id="ARBA00023002"/>
    </source>
</evidence>
<dbReference type="InterPro" id="IPR011032">
    <property type="entry name" value="GroES-like_sf"/>
</dbReference>
<keyword evidence="5" id="KW-1185">Reference proteome</keyword>
<accession>A0A365H661</accession>
<comment type="caution">
    <text evidence="4">The sequence shown here is derived from an EMBL/GenBank/DDBJ whole genome shotgun (WGS) entry which is preliminary data.</text>
</comment>
<evidence type="ECO:0000259" key="3">
    <source>
        <dbReference type="SMART" id="SM00829"/>
    </source>
</evidence>
<dbReference type="PANTHER" id="PTHR48106">
    <property type="entry name" value="QUINONE OXIDOREDUCTASE PIG3-RELATED"/>
    <property type="match status" value="1"/>
</dbReference>
<dbReference type="GO" id="GO:0005829">
    <property type="term" value="C:cytosol"/>
    <property type="evidence" value="ECO:0007669"/>
    <property type="project" value="TreeGrafter"/>
</dbReference>
<protein>
    <submittedName>
        <fullName evidence="4">Oxidoreductase</fullName>
    </submittedName>
</protein>
<dbReference type="PANTHER" id="PTHR48106:SF13">
    <property type="entry name" value="QUINONE OXIDOREDUCTASE-RELATED"/>
    <property type="match status" value="1"/>
</dbReference>
<dbReference type="Pfam" id="PF08240">
    <property type="entry name" value="ADH_N"/>
    <property type="match status" value="1"/>
</dbReference>
<evidence type="ECO:0000256" key="1">
    <source>
        <dbReference type="ARBA" id="ARBA00022857"/>
    </source>
</evidence>
<evidence type="ECO:0000313" key="4">
    <source>
        <dbReference type="EMBL" id="RAY14585.1"/>
    </source>
</evidence>
<dbReference type="Gene3D" id="3.40.50.720">
    <property type="entry name" value="NAD(P)-binding Rossmann-like Domain"/>
    <property type="match status" value="1"/>
</dbReference>
<dbReference type="SMART" id="SM00829">
    <property type="entry name" value="PKS_ER"/>
    <property type="match status" value="1"/>
</dbReference>
<evidence type="ECO:0000313" key="5">
    <source>
        <dbReference type="Proteomes" id="UP000251891"/>
    </source>
</evidence>
<dbReference type="RefSeq" id="WP_111866581.1">
    <property type="nucleotide sequence ID" value="NZ_QLYX01000005.1"/>
</dbReference>
<keyword evidence="2" id="KW-0560">Oxidoreductase</keyword>
<dbReference type="InterPro" id="IPR013149">
    <property type="entry name" value="ADH-like_C"/>
</dbReference>
<feature type="domain" description="Enoyl reductase (ER)" evidence="3">
    <location>
        <begin position="10"/>
        <end position="325"/>
    </location>
</feature>
<dbReference type="GO" id="GO:0070402">
    <property type="term" value="F:NADPH binding"/>
    <property type="evidence" value="ECO:0007669"/>
    <property type="project" value="TreeGrafter"/>
</dbReference>
<dbReference type="Gene3D" id="3.90.180.10">
    <property type="entry name" value="Medium-chain alcohol dehydrogenases, catalytic domain"/>
    <property type="match status" value="1"/>
</dbReference>
<dbReference type="OrthoDB" id="5195079at2"/>
<dbReference type="GO" id="GO:0008270">
    <property type="term" value="F:zinc ion binding"/>
    <property type="evidence" value="ECO:0007669"/>
    <property type="project" value="InterPro"/>
</dbReference>
<gene>
    <name evidence="4" type="ORF">DPM19_12505</name>
</gene>
<dbReference type="InterPro" id="IPR020843">
    <property type="entry name" value="ER"/>
</dbReference>
<dbReference type="Pfam" id="PF00107">
    <property type="entry name" value="ADH_zinc_N"/>
    <property type="match status" value="1"/>
</dbReference>
<dbReference type="InterPro" id="IPR013154">
    <property type="entry name" value="ADH-like_N"/>
</dbReference>
<dbReference type="Proteomes" id="UP000251891">
    <property type="component" value="Unassembled WGS sequence"/>
</dbReference>
<name>A0A365H661_9ACTN</name>
<organism evidence="4 5">
    <name type="scientific">Actinomadura craniellae</name>
    <dbReference type="NCBI Taxonomy" id="2231787"/>
    <lineage>
        <taxon>Bacteria</taxon>
        <taxon>Bacillati</taxon>
        <taxon>Actinomycetota</taxon>
        <taxon>Actinomycetes</taxon>
        <taxon>Streptosporangiales</taxon>
        <taxon>Thermomonosporaceae</taxon>
        <taxon>Actinomadura</taxon>
    </lineage>
</organism>
<dbReference type="PROSITE" id="PS01162">
    <property type="entry name" value="QOR_ZETA_CRYSTAL"/>
    <property type="match status" value="1"/>
</dbReference>
<sequence>MHAIRQYEFGPAENLRYEKVEDPAPGPGQVRIEVRAAGIHLLDTFIRAGEQGGPFPRPDLPMTPGREVAGVVDAVGDGVSGDWLGRRVVAHLGAASGGYAELAVANESALHALPDGLAEDAAVAMIGTGRTTAAIMALSRIEPSDVVLVTAAAGGIGSLAVQESRAIGATVVGLAGGAAKVEAVRALGADVAVDYTQAGWPEAVRDALGDRTPTVALDGVGGAAGHAAMKLLGPGGRLMIFGWSSGEATEVTTADLLAGGLTASVIVGPQILKLLGGLRPLEERALAAAAEGRWIPQVASRFPLAEAAAAHLALENRATTGKVILIP</sequence>
<dbReference type="GO" id="GO:0035925">
    <property type="term" value="F:mRNA 3'-UTR AU-rich region binding"/>
    <property type="evidence" value="ECO:0007669"/>
    <property type="project" value="TreeGrafter"/>
</dbReference>
<dbReference type="GO" id="GO:0003960">
    <property type="term" value="F:quinone reductase (NADPH) activity"/>
    <property type="evidence" value="ECO:0007669"/>
    <property type="project" value="TreeGrafter"/>
</dbReference>
<dbReference type="CDD" id="cd08244">
    <property type="entry name" value="MDR_enoyl_red"/>
    <property type="match status" value="1"/>
</dbReference>
<dbReference type="SUPFAM" id="SSF50129">
    <property type="entry name" value="GroES-like"/>
    <property type="match status" value="1"/>
</dbReference>
<dbReference type="EMBL" id="QLYX01000005">
    <property type="protein sequence ID" value="RAY14585.1"/>
    <property type="molecule type" value="Genomic_DNA"/>
</dbReference>
<dbReference type="InterPro" id="IPR002364">
    <property type="entry name" value="Quin_OxRdtase/zeta-crystal_CS"/>
</dbReference>
<dbReference type="AlphaFoldDB" id="A0A365H661"/>
<dbReference type="SUPFAM" id="SSF51735">
    <property type="entry name" value="NAD(P)-binding Rossmann-fold domains"/>
    <property type="match status" value="1"/>
</dbReference>
<reference evidence="4 5" key="1">
    <citation type="submission" date="2018-06" db="EMBL/GenBank/DDBJ databases">
        <title>Actinomadura craniellae sp. nov. isolated from marine sponge Craniella sp.</title>
        <authorList>
            <person name="Li L."/>
            <person name="Xu Q.H."/>
            <person name="Lin H.W."/>
            <person name="Lu Y.H."/>
        </authorList>
    </citation>
    <scope>NUCLEOTIDE SEQUENCE [LARGE SCALE GENOMIC DNA]</scope>
    <source>
        <strain evidence="4 5">LHW63021</strain>
    </source>
</reference>
<keyword evidence="1" id="KW-0521">NADP</keyword>
<dbReference type="InterPro" id="IPR036291">
    <property type="entry name" value="NAD(P)-bd_dom_sf"/>
</dbReference>